<evidence type="ECO:0000313" key="2">
    <source>
        <dbReference type="Proteomes" id="UP000291562"/>
    </source>
</evidence>
<name>A0A411HKH2_9GAMM</name>
<reference evidence="1 2" key="1">
    <citation type="submission" date="2019-01" db="EMBL/GenBank/DDBJ databases">
        <title>Pseudolysobacter antarctica gen. nov., sp. nov., isolated from Fildes Peninsula, Antarctica.</title>
        <authorList>
            <person name="Wei Z."/>
            <person name="Peng F."/>
        </authorList>
    </citation>
    <scope>NUCLEOTIDE SEQUENCE [LARGE SCALE GENOMIC DNA]</scope>
    <source>
        <strain evidence="1 2">AQ6-296</strain>
    </source>
</reference>
<organism evidence="1 2">
    <name type="scientific">Pseudolysobacter antarcticus</name>
    <dbReference type="NCBI Taxonomy" id="2511995"/>
    <lineage>
        <taxon>Bacteria</taxon>
        <taxon>Pseudomonadati</taxon>
        <taxon>Pseudomonadota</taxon>
        <taxon>Gammaproteobacteria</taxon>
        <taxon>Lysobacterales</taxon>
        <taxon>Rhodanobacteraceae</taxon>
        <taxon>Pseudolysobacter</taxon>
    </lineage>
</organism>
<sequence length="169" mass="18454">MSLVILLALSLLAIITLSPSLRETNKTNEMYSAQIAEIAANSAMNSAKMIIQNTAKKYGATDVCLHILCAARIRNRPQNPTDFLNINPTQATINEYQTGLPILKGKSENMHSASPSIYVIEDLGDLSVTGEMMQKNSTHSLRSFRITTRGVGNTGKVLKVIEGIYSVQE</sequence>
<proteinExistence type="predicted"/>
<dbReference type="AlphaFoldDB" id="A0A411HKH2"/>
<protein>
    <submittedName>
        <fullName evidence="1">Uncharacterized protein</fullName>
    </submittedName>
</protein>
<gene>
    <name evidence="1" type="ORF">ELE36_11310</name>
</gene>
<dbReference type="KEGG" id="xbc:ELE36_11310"/>
<dbReference type="RefSeq" id="WP_129833360.1">
    <property type="nucleotide sequence ID" value="NZ_CP035704.1"/>
</dbReference>
<dbReference type="Proteomes" id="UP000291562">
    <property type="component" value="Chromosome"/>
</dbReference>
<accession>A0A411HKH2</accession>
<keyword evidence="2" id="KW-1185">Reference proteome</keyword>
<evidence type="ECO:0000313" key="1">
    <source>
        <dbReference type="EMBL" id="QBB70890.1"/>
    </source>
</evidence>
<dbReference type="EMBL" id="CP035704">
    <property type="protein sequence ID" value="QBB70890.1"/>
    <property type="molecule type" value="Genomic_DNA"/>
</dbReference>